<dbReference type="InterPro" id="IPR036028">
    <property type="entry name" value="SH3-like_dom_sf"/>
</dbReference>
<keyword evidence="6" id="KW-1185">Reference proteome</keyword>
<dbReference type="Pfam" id="PF08416">
    <property type="entry name" value="PTB"/>
    <property type="match status" value="1"/>
</dbReference>
<name>A0A8C6PRU8_NOTFU</name>
<evidence type="ECO:0000256" key="1">
    <source>
        <dbReference type="SAM" id="MobiDB-lite"/>
    </source>
</evidence>
<feature type="region of interest" description="Disordered" evidence="1">
    <location>
        <begin position="404"/>
        <end position="425"/>
    </location>
</feature>
<reference evidence="5" key="3">
    <citation type="submission" date="2025-09" db="UniProtKB">
        <authorList>
            <consortium name="Ensembl"/>
        </authorList>
    </citation>
    <scope>IDENTIFICATION</scope>
</reference>
<dbReference type="AlphaFoldDB" id="A0A8C6PRU8"/>
<dbReference type="PANTHER" id="PTHR12287">
    <property type="entry name" value="EPIDERMAL GROWTH FACTOR RECEPTOR KINASE SUBSTRATE EPS8-RELATED PROTEIN"/>
    <property type="match status" value="1"/>
</dbReference>
<protein>
    <submittedName>
        <fullName evidence="5">EPS8 signaling adaptor L3b</fullName>
    </submittedName>
</protein>
<dbReference type="InterPro" id="IPR011993">
    <property type="entry name" value="PH-like_dom_sf"/>
</dbReference>
<dbReference type="CDD" id="cd01210">
    <property type="entry name" value="PTB_EPS8"/>
    <property type="match status" value="1"/>
</dbReference>
<dbReference type="GO" id="GO:1900029">
    <property type="term" value="P:positive regulation of ruffle assembly"/>
    <property type="evidence" value="ECO:0007669"/>
    <property type="project" value="TreeGrafter"/>
</dbReference>
<dbReference type="GO" id="GO:0032587">
    <property type="term" value="C:ruffle membrane"/>
    <property type="evidence" value="ECO:0007669"/>
    <property type="project" value="TreeGrafter"/>
</dbReference>
<gene>
    <name evidence="5" type="primary">eps8l3b</name>
</gene>
<dbReference type="InterPro" id="IPR055093">
    <property type="entry name" value="EPS8_2nd"/>
</dbReference>
<dbReference type="GO" id="GO:0007266">
    <property type="term" value="P:Rho protein signal transduction"/>
    <property type="evidence" value="ECO:0007669"/>
    <property type="project" value="TreeGrafter"/>
</dbReference>
<dbReference type="InterPro" id="IPR033928">
    <property type="entry name" value="EPS8_PTB"/>
</dbReference>
<dbReference type="InterPro" id="IPR013761">
    <property type="entry name" value="SAM/pointed_sf"/>
</dbReference>
<dbReference type="InterPro" id="IPR013625">
    <property type="entry name" value="PTB"/>
</dbReference>
<dbReference type="Proteomes" id="UP000694548">
    <property type="component" value="Chromosome sgr15"/>
</dbReference>
<organism evidence="5 6">
    <name type="scientific">Nothobranchius furzeri</name>
    <name type="common">Turquoise killifish</name>
    <dbReference type="NCBI Taxonomy" id="105023"/>
    <lineage>
        <taxon>Eukaryota</taxon>
        <taxon>Metazoa</taxon>
        <taxon>Chordata</taxon>
        <taxon>Craniata</taxon>
        <taxon>Vertebrata</taxon>
        <taxon>Euteleostomi</taxon>
        <taxon>Actinopterygii</taxon>
        <taxon>Neopterygii</taxon>
        <taxon>Teleostei</taxon>
        <taxon>Neoteleostei</taxon>
        <taxon>Acanthomorphata</taxon>
        <taxon>Ovalentaria</taxon>
        <taxon>Atherinomorphae</taxon>
        <taxon>Cyprinodontiformes</taxon>
        <taxon>Nothobranchiidae</taxon>
        <taxon>Nothobranchius</taxon>
    </lineage>
</organism>
<evidence type="ECO:0000259" key="4">
    <source>
        <dbReference type="Pfam" id="PF22975"/>
    </source>
</evidence>
<evidence type="ECO:0000259" key="3">
    <source>
        <dbReference type="Pfam" id="PF18016"/>
    </source>
</evidence>
<feature type="domain" description="EPS8 spectrin-like" evidence="4">
    <location>
        <begin position="248"/>
        <end position="387"/>
    </location>
</feature>
<dbReference type="InterPro" id="IPR039801">
    <property type="entry name" value="EPS8-like"/>
</dbReference>
<accession>A0A8C6PRU8</accession>
<dbReference type="GeneTree" id="ENSGT00940000158169"/>
<dbReference type="GO" id="GO:0003779">
    <property type="term" value="F:actin binding"/>
    <property type="evidence" value="ECO:0007669"/>
    <property type="project" value="TreeGrafter"/>
</dbReference>
<dbReference type="SUPFAM" id="SSF50044">
    <property type="entry name" value="SH3-domain"/>
    <property type="match status" value="1"/>
</dbReference>
<proteinExistence type="predicted"/>
<dbReference type="PANTHER" id="PTHR12287:SF22">
    <property type="entry name" value="EPIDERMAL GROWTH FACTOR RECEPTOR KINASE SUBSTRATE 8-LIKE PROTEIN 3"/>
    <property type="match status" value="1"/>
</dbReference>
<evidence type="ECO:0000313" key="6">
    <source>
        <dbReference type="Proteomes" id="UP000694548"/>
    </source>
</evidence>
<feature type="compositionally biased region" description="Pro residues" evidence="1">
    <location>
        <begin position="404"/>
        <end position="421"/>
    </location>
</feature>
<dbReference type="GO" id="GO:0035023">
    <property type="term" value="P:regulation of Rho protein signal transduction"/>
    <property type="evidence" value="ECO:0007669"/>
    <property type="project" value="TreeGrafter"/>
</dbReference>
<dbReference type="InterPro" id="IPR041418">
    <property type="entry name" value="SAM_3"/>
</dbReference>
<evidence type="ECO:0000313" key="5">
    <source>
        <dbReference type="Ensembl" id="ENSNFUP00015047146.1"/>
    </source>
</evidence>
<dbReference type="Gene3D" id="2.30.29.30">
    <property type="entry name" value="Pleckstrin-homology domain (PH domain)/Phosphotyrosine-binding domain (PTB)"/>
    <property type="match status" value="1"/>
</dbReference>
<sequence>QRNGISRPSGRSIYMQRKEYSEVLNRQPERFQVRVEHLFTCELDGQEVKTVDDCVSKLMKLDAKGRLWPQEMIMEAAGGSLLLCDIETKAQLEAMPLSSIVQTRAVLDSCAYNSLLTVTVQERSKRFPQVFMFQCEETRAELIKADVDMAVQRGGSDTDPRREPTGIRYKEKDVSLEQWYPMPPQRSYSSQEEMVHSSTVKQNSPKMALDRSDIGVKTVGAAVMKRVIKVKKHDQRAVIIRLIPFPQDILNHVINDLEIFVAKVSASANTPSLPENGGKKKSGSKKNNLPHWDEYTSCLQKIKYGLNLLAQLSRVLTSPSAPEFVHIFFTNLSIIVPRYPPDLPPTVVAPLLTPEALNLLSQTLSPEEIHLWKSLGDCWAVPRSGWPDNVPPYMPEFYDGWQPPPPSHPPPELLPPPPPASAPISRSYSQRQNFFAAFSVGLRGFPPQLKSFTNSYVARFPVVLTCRIVLLLQVVHKSRPWWLVRNSRNEEGNVPPNVLEPIDNVRSTEDHRGPVTLDMSSSPAEVRAWLEYRGFSRITVSSLGVLTGRQLLGMSKDDIRTVCPEEAGKVFFQLQGIKSSLAVGNE</sequence>
<feature type="domain" description="SAM" evidence="3">
    <location>
        <begin position="514"/>
        <end position="575"/>
    </location>
</feature>
<dbReference type="Gene3D" id="1.10.150.50">
    <property type="entry name" value="Transcription Factor, Ets-1"/>
    <property type="match status" value="1"/>
</dbReference>
<evidence type="ECO:0000259" key="2">
    <source>
        <dbReference type="Pfam" id="PF08416"/>
    </source>
</evidence>
<dbReference type="Pfam" id="PF22975">
    <property type="entry name" value="EPS8_2nd"/>
    <property type="match status" value="1"/>
</dbReference>
<dbReference type="SUPFAM" id="SSF50729">
    <property type="entry name" value="PH domain-like"/>
    <property type="match status" value="1"/>
</dbReference>
<reference evidence="5" key="1">
    <citation type="submission" date="2014-08" db="EMBL/GenBank/DDBJ databases">
        <authorList>
            <person name="Senf B."/>
            <person name="Petzold A."/>
            <person name="Downie B.R."/>
            <person name="Koch P."/>
            <person name="Platzer M."/>
        </authorList>
    </citation>
    <scope>NUCLEOTIDE SEQUENCE [LARGE SCALE GENOMIC DNA]</scope>
    <source>
        <strain evidence="5">GRZ</strain>
    </source>
</reference>
<feature type="domain" description="PTB" evidence="2">
    <location>
        <begin position="32"/>
        <end position="153"/>
    </location>
</feature>
<dbReference type="SUPFAM" id="SSF47769">
    <property type="entry name" value="SAM/Pointed domain"/>
    <property type="match status" value="1"/>
</dbReference>
<dbReference type="Pfam" id="PF18016">
    <property type="entry name" value="SAM_3"/>
    <property type="match status" value="1"/>
</dbReference>
<dbReference type="GO" id="GO:0031982">
    <property type="term" value="C:vesicle"/>
    <property type="evidence" value="ECO:0007669"/>
    <property type="project" value="TreeGrafter"/>
</dbReference>
<dbReference type="FunFam" id="2.30.29.30:FF:000293">
    <property type="entry name" value="EPS8 like 3"/>
    <property type="match status" value="1"/>
</dbReference>
<reference evidence="5" key="2">
    <citation type="submission" date="2025-08" db="UniProtKB">
        <authorList>
            <consortium name="Ensembl"/>
        </authorList>
    </citation>
    <scope>IDENTIFICATION</scope>
</reference>
<dbReference type="Ensembl" id="ENSNFUT00015049203.1">
    <property type="protein sequence ID" value="ENSNFUP00015047146.1"/>
    <property type="gene ID" value="ENSNFUG00015022283.1"/>
</dbReference>